<dbReference type="EMBL" id="AWTV01000009">
    <property type="protein sequence ID" value="KIH89524.1"/>
    <property type="molecule type" value="Genomic_DNA"/>
</dbReference>
<dbReference type="VEuPathDB" id="FungiDB:SPBR_07423"/>
<accession>A0A0C2ESZ5</accession>
<feature type="transmembrane region" description="Helical" evidence="1">
    <location>
        <begin position="177"/>
        <end position="197"/>
    </location>
</feature>
<sequence length="226" mass="23322">MLKGHSNNRDASAYAVTESLTKRVRQLEELLRATQPTGIPRPTTAETTDNCIGGLGSTQTVETAPYYLCPWSYHHGLSSSVLDDINLNGQQVANTAAMESRTPAPILPYSVTVTVTVSVPPVTVCTSSVAVVVVSVNVVSVLPGAIEMRPASWVAVSVVVTVSPVVVSVADTCIVSVTVGVTVVVTVVAIGVVVAAGDGEHVVEQTVAPAQRQAHLYAAALGHSAA</sequence>
<name>A0A0C2ESZ5_9PEZI</name>
<dbReference type="HOGENOM" id="CLU_1225463_0_0_1"/>
<feature type="transmembrane region" description="Helical" evidence="1">
    <location>
        <begin position="106"/>
        <end position="139"/>
    </location>
</feature>
<reference evidence="2 3" key="1">
    <citation type="journal article" date="2014" name="BMC Genomics">
        <title>Comparative genomics of the major fungal agents of human and animal Sporotrichosis: Sporothrix schenckii and Sporothrix brasiliensis.</title>
        <authorList>
            <person name="Teixeira M.M."/>
            <person name="de Almeida L.G."/>
            <person name="Kubitschek-Barreira P."/>
            <person name="Alves F.L."/>
            <person name="Kioshima E.S."/>
            <person name="Abadio A.K."/>
            <person name="Fernandes L."/>
            <person name="Derengowski L.S."/>
            <person name="Ferreira K.S."/>
            <person name="Souza R.C."/>
            <person name="Ruiz J.C."/>
            <person name="de Andrade N.C."/>
            <person name="Paes H.C."/>
            <person name="Nicola A.M."/>
            <person name="Albuquerque P."/>
            <person name="Gerber A.L."/>
            <person name="Martins V.P."/>
            <person name="Peconick L.D."/>
            <person name="Neto A.V."/>
            <person name="Chaucanez C.B."/>
            <person name="Silva P.A."/>
            <person name="Cunha O.L."/>
            <person name="de Oliveira F.F."/>
            <person name="dos Santos T.C."/>
            <person name="Barros A.L."/>
            <person name="Soares M.A."/>
            <person name="de Oliveira L.M."/>
            <person name="Marini M.M."/>
            <person name="Villalobos-Duno H."/>
            <person name="Cunha M.M."/>
            <person name="de Hoog S."/>
            <person name="da Silveira J.F."/>
            <person name="Henrissat B."/>
            <person name="Nino-Vega G.A."/>
            <person name="Cisalpino P.S."/>
            <person name="Mora-Montes H.M."/>
            <person name="Almeida S.R."/>
            <person name="Stajich J.E."/>
            <person name="Lopes-Bezerra L.M."/>
            <person name="Vasconcelos A.T."/>
            <person name="Felipe M.S."/>
        </authorList>
    </citation>
    <scope>NUCLEOTIDE SEQUENCE [LARGE SCALE GENOMIC DNA]</scope>
    <source>
        <strain evidence="2 3">5110</strain>
    </source>
</reference>
<dbReference type="Proteomes" id="UP000031575">
    <property type="component" value="Unassembled WGS sequence"/>
</dbReference>
<keyword evidence="1" id="KW-1133">Transmembrane helix</keyword>
<dbReference type="GeneID" id="63680598"/>
<keyword evidence="3" id="KW-1185">Reference proteome</keyword>
<proteinExistence type="predicted"/>
<dbReference type="AlphaFoldDB" id="A0A0C2ESZ5"/>
<gene>
    <name evidence="2" type="ORF">SPBR_07423</name>
</gene>
<keyword evidence="1" id="KW-0812">Transmembrane</keyword>
<protein>
    <submittedName>
        <fullName evidence="2">Uncharacterized protein</fullName>
    </submittedName>
</protein>
<evidence type="ECO:0000313" key="2">
    <source>
        <dbReference type="EMBL" id="KIH89524.1"/>
    </source>
</evidence>
<dbReference type="RefSeq" id="XP_040617534.1">
    <property type="nucleotide sequence ID" value="XM_040765677.1"/>
</dbReference>
<evidence type="ECO:0000313" key="3">
    <source>
        <dbReference type="Proteomes" id="UP000031575"/>
    </source>
</evidence>
<keyword evidence="1" id="KW-0472">Membrane</keyword>
<comment type="caution">
    <text evidence="2">The sequence shown here is derived from an EMBL/GenBank/DDBJ whole genome shotgun (WGS) entry which is preliminary data.</text>
</comment>
<feature type="transmembrane region" description="Helical" evidence="1">
    <location>
        <begin position="151"/>
        <end position="170"/>
    </location>
</feature>
<evidence type="ECO:0000256" key="1">
    <source>
        <dbReference type="SAM" id="Phobius"/>
    </source>
</evidence>
<organism evidence="2 3">
    <name type="scientific">Sporothrix brasiliensis 5110</name>
    <dbReference type="NCBI Taxonomy" id="1398154"/>
    <lineage>
        <taxon>Eukaryota</taxon>
        <taxon>Fungi</taxon>
        <taxon>Dikarya</taxon>
        <taxon>Ascomycota</taxon>
        <taxon>Pezizomycotina</taxon>
        <taxon>Sordariomycetes</taxon>
        <taxon>Sordariomycetidae</taxon>
        <taxon>Ophiostomatales</taxon>
        <taxon>Ophiostomataceae</taxon>
        <taxon>Sporothrix</taxon>
    </lineage>
</organism>